<dbReference type="GO" id="GO:0032259">
    <property type="term" value="P:methylation"/>
    <property type="evidence" value="ECO:0007669"/>
    <property type="project" value="UniProtKB-KW"/>
</dbReference>
<dbReference type="InterPro" id="IPR013216">
    <property type="entry name" value="Methyltransf_11"/>
</dbReference>
<dbReference type="Proteomes" id="UP001500227">
    <property type="component" value="Unassembled WGS sequence"/>
</dbReference>
<accession>A0ABP9LR10</accession>
<evidence type="ECO:0000259" key="1">
    <source>
        <dbReference type="Pfam" id="PF08241"/>
    </source>
</evidence>
<dbReference type="InterPro" id="IPR029063">
    <property type="entry name" value="SAM-dependent_MTases_sf"/>
</dbReference>
<gene>
    <name evidence="2" type="ORF">GCM10023337_00680</name>
</gene>
<keyword evidence="2" id="KW-0489">Methyltransferase</keyword>
<dbReference type="Pfam" id="PF08241">
    <property type="entry name" value="Methyltransf_11"/>
    <property type="match status" value="1"/>
</dbReference>
<dbReference type="RefSeq" id="WP_377536183.1">
    <property type="nucleotide sequence ID" value="NZ_BAABKD010000001.1"/>
</dbReference>
<protein>
    <submittedName>
        <fullName evidence="2">Methyltransferase domain-containing protein</fullName>
    </submittedName>
</protein>
<name>A0ABP9LR10_9BURK</name>
<dbReference type="EMBL" id="BAABKD010000001">
    <property type="protein sequence ID" value="GAA5083728.1"/>
    <property type="molecule type" value="Genomic_DNA"/>
</dbReference>
<evidence type="ECO:0000313" key="2">
    <source>
        <dbReference type="EMBL" id="GAA5083728.1"/>
    </source>
</evidence>
<proteinExistence type="predicted"/>
<feature type="domain" description="Methyltransferase type 11" evidence="1">
    <location>
        <begin position="78"/>
        <end position="126"/>
    </location>
</feature>
<evidence type="ECO:0000313" key="3">
    <source>
        <dbReference type="Proteomes" id="UP001500227"/>
    </source>
</evidence>
<keyword evidence="3" id="KW-1185">Reference proteome</keyword>
<reference evidence="3" key="1">
    <citation type="journal article" date="2019" name="Int. J. Syst. Evol. Microbiol.">
        <title>The Global Catalogue of Microorganisms (GCM) 10K type strain sequencing project: providing services to taxonomists for standard genome sequencing and annotation.</title>
        <authorList>
            <consortium name="The Broad Institute Genomics Platform"/>
            <consortium name="The Broad Institute Genome Sequencing Center for Infectious Disease"/>
            <person name="Wu L."/>
            <person name="Ma J."/>
        </authorList>
    </citation>
    <scope>NUCLEOTIDE SEQUENCE [LARGE SCALE GENOMIC DNA]</scope>
    <source>
        <strain evidence="3">JCM 18423</strain>
    </source>
</reference>
<organism evidence="2 3">
    <name type="scientific">Paenalcaligenes hermetiae</name>
    <dbReference type="NCBI Taxonomy" id="1157987"/>
    <lineage>
        <taxon>Bacteria</taxon>
        <taxon>Pseudomonadati</taxon>
        <taxon>Pseudomonadota</taxon>
        <taxon>Betaproteobacteria</taxon>
        <taxon>Burkholderiales</taxon>
        <taxon>Alcaligenaceae</taxon>
        <taxon>Paenalcaligenes</taxon>
    </lineage>
</organism>
<keyword evidence="2" id="KW-0808">Transferase</keyword>
<dbReference type="GO" id="GO:0008168">
    <property type="term" value="F:methyltransferase activity"/>
    <property type="evidence" value="ECO:0007669"/>
    <property type="project" value="UniProtKB-KW"/>
</dbReference>
<sequence length="255" mass="29673">MTEHENMELVLKQWLYTEIGQFARQWEQAQIEELLQNVFGYHAIQIGLPQWPLMQQNRISHKWYTHTDNISDTAGLAVVCQPEQLPFATESIDLLVLPHTLETSSDPHQVLREVERVLVPEGQVVITGFNPWSLWGARDRVPGLECLLPVPPSHQLSPWRVEDWLSLLSFDVTQERQGCYRPLCEQSKWMQRWQFLEKWGARWWPLFGAVYVLKATKRVSSVTMVGLDWAKQKKARVRSAAVAQRHATRTYSDDT</sequence>
<dbReference type="Gene3D" id="3.40.50.150">
    <property type="entry name" value="Vaccinia Virus protein VP39"/>
    <property type="match status" value="1"/>
</dbReference>
<comment type="caution">
    <text evidence="2">The sequence shown here is derived from an EMBL/GenBank/DDBJ whole genome shotgun (WGS) entry which is preliminary data.</text>
</comment>
<dbReference type="SUPFAM" id="SSF53335">
    <property type="entry name" value="S-adenosyl-L-methionine-dependent methyltransferases"/>
    <property type="match status" value="1"/>
</dbReference>